<dbReference type="InterPro" id="IPR037171">
    <property type="entry name" value="NagB/RpiA_transferase-like"/>
</dbReference>
<reference evidence="7" key="1">
    <citation type="journal article" date="2019" name="Int. J. Syst. Evol. Microbiol.">
        <title>The Global Catalogue of Microorganisms (GCM) 10K type strain sequencing project: providing services to taxonomists for standard genome sequencing and annotation.</title>
        <authorList>
            <consortium name="The Broad Institute Genomics Platform"/>
            <consortium name="The Broad Institute Genome Sequencing Center for Infectious Disease"/>
            <person name="Wu L."/>
            <person name="Ma J."/>
        </authorList>
    </citation>
    <scope>NUCLEOTIDE SEQUENCE [LARGE SCALE GENOMIC DNA]</scope>
    <source>
        <strain evidence="7">JCM 16259</strain>
    </source>
</reference>
<keyword evidence="3 4" id="KW-0067">ATP-binding</keyword>
<organism evidence="6 7">
    <name type="scientific">Terrabacter carboxydivorans</name>
    <dbReference type="NCBI Taxonomy" id="619730"/>
    <lineage>
        <taxon>Bacteria</taxon>
        <taxon>Bacillati</taxon>
        <taxon>Actinomycetota</taxon>
        <taxon>Actinomycetes</taxon>
        <taxon>Micrococcales</taxon>
        <taxon>Intrasporangiaceae</taxon>
        <taxon>Terrabacter</taxon>
    </lineage>
</organism>
<dbReference type="Proteomes" id="UP001500730">
    <property type="component" value="Unassembled WGS sequence"/>
</dbReference>
<comment type="cofactor">
    <cofactor evidence="4">
        <name>Mg(2+)</name>
        <dbReference type="ChEBI" id="CHEBI:18420"/>
    </cofactor>
</comment>
<comment type="similarity">
    <text evidence="1 4">Belongs to the 5-formyltetrahydrofolate cyclo-ligase family.</text>
</comment>
<evidence type="ECO:0000256" key="3">
    <source>
        <dbReference type="ARBA" id="ARBA00022840"/>
    </source>
</evidence>
<keyword evidence="4" id="KW-0460">Magnesium</keyword>
<dbReference type="SUPFAM" id="SSF100950">
    <property type="entry name" value="NagB/RpiA/CoA transferase-like"/>
    <property type="match status" value="1"/>
</dbReference>
<comment type="caution">
    <text evidence="6">The sequence shown here is derived from an EMBL/GenBank/DDBJ whole genome shotgun (WGS) entry which is preliminary data.</text>
</comment>
<evidence type="ECO:0000256" key="1">
    <source>
        <dbReference type="ARBA" id="ARBA00010638"/>
    </source>
</evidence>
<comment type="catalytic activity">
    <reaction evidence="4">
        <text>(6S)-5-formyl-5,6,7,8-tetrahydrofolate + ATP = (6R)-5,10-methenyltetrahydrofolate + ADP + phosphate</text>
        <dbReference type="Rhea" id="RHEA:10488"/>
        <dbReference type="ChEBI" id="CHEBI:30616"/>
        <dbReference type="ChEBI" id="CHEBI:43474"/>
        <dbReference type="ChEBI" id="CHEBI:57455"/>
        <dbReference type="ChEBI" id="CHEBI:57457"/>
        <dbReference type="ChEBI" id="CHEBI:456216"/>
        <dbReference type="EC" id="6.3.3.2"/>
    </reaction>
</comment>
<keyword evidence="2 4" id="KW-0547">Nucleotide-binding</keyword>
<dbReference type="EC" id="6.3.3.2" evidence="4"/>
<name>A0ABP5Y2V4_9MICO</name>
<sequence>MGITLRWGHARPDRLANPDAMTASTKRDLRHAARSRRREIAGRTDALAREAAGAAIAEAVLRFVPEPCRVAVYESLPDEPPTGPLVEALLAAGHEVVVPVVLDDFSLEWRYAVRGTSGDDATVRRPSHGGHTPDPEERRGWLGTDTLATCDLVVTPGLSVDSHGTRLGQGGGCYDRALVHRDPSAPVIALLHEGEQSEVDLPADPHDVPVDGYVTTTGRVVRLR</sequence>
<dbReference type="PIRSF" id="PIRSF006806">
    <property type="entry name" value="FTHF_cligase"/>
    <property type="match status" value="1"/>
</dbReference>
<dbReference type="InterPro" id="IPR024185">
    <property type="entry name" value="FTHF_cligase-like_sf"/>
</dbReference>
<accession>A0ABP5Y2V4</accession>
<evidence type="ECO:0000256" key="5">
    <source>
        <dbReference type="SAM" id="MobiDB-lite"/>
    </source>
</evidence>
<dbReference type="NCBIfam" id="TIGR02727">
    <property type="entry name" value="MTHFS_bact"/>
    <property type="match status" value="1"/>
</dbReference>
<feature type="compositionally biased region" description="Basic and acidic residues" evidence="5">
    <location>
        <begin position="131"/>
        <end position="140"/>
    </location>
</feature>
<dbReference type="EMBL" id="BAAARE010000003">
    <property type="protein sequence ID" value="GAA2473886.1"/>
    <property type="molecule type" value="Genomic_DNA"/>
</dbReference>
<protein>
    <recommendedName>
        <fullName evidence="4">5-formyltetrahydrofolate cyclo-ligase</fullName>
        <ecNumber evidence="4">6.3.3.2</ecNumber>
    </recommendedName>
</protein>
<proteinExistence type="inferred from homology"/>
<feature type="region of interest" description="Disordered" evidence="5">
    <location>
        <begin position="118"/>
        <end position="141"/>
    </location>
</feature>
<evidence type="ECO:0000313" key="6">
    <source>
        <dbReference type="EMBL" id="GAA2473886.1"/>
    </source>
</evidence>
<evidence type="ECO:0000256" key="4">
    <source>
        <dbReference type="RuleBase" id="RU361279"/>
    </source>
</evidence>
<keyword evidence="4" id="KW-0479">Metal-binding</keyword>
<evidence type="ECO:0000313" key="7">
    <source>
        <dbReference type="Proteomes" id="UP001500730"/>
    </source>
</evidence>
<gene>
    <name evidence="6" type="ORF">GCM10009858_09070</name>
</gene>
<feature type="region of interest" description="Disordered" evidence="5">
    <location>
        <begin position="16"/>
        <end position="37"/>
    </location>
</feature>
<evidence type="ECO:0000256" key="2">
    <source>
        <dbReference type="ARBA" id="ARBA00022741"/>
    </source>
</evidence>
<dbReference type="InterPro" id="IPR002698">
    <property type="entry name" value="FTHF_cligase"/>
</dbReference>
<dbReference type="PANTHER" id="PTHR23407">
    <property type="entry name" value="ATPASE INHIBITOR/5-FORMYLTETRAHYDROFOLATE CYCLO-LIGASE"/>
    <property type="match status" value="1"/>
</dbReference>
<dbReference type="Pfam" id="PF01812">
    <property type="entry name" value="5-FTHF_cyc-lig"/>
    <property type="match status" value="1"/>
</dbReference>
<dbReference type="PANTHER" id="PTHR23407:SF1">
    <property type="entry name" value="5-FORMYLTETRAHYDROFOLATE CYCLO-LIGASE"/>
    <property type="match status" value="1"/>
</dbReference>
<keyword evidence="7" id="KW-1185">Reference proteome</keyword>
<dbReference type="Gene3D" id="3.40.50.10420">
    <property type="entry name" value="NagB/RpiA/CoA transferase-like"/>
    <property type="match status" value="1"/>
</dbReference>